<dbReference type="InterPro" id="IPR011006">
    <property type="entry name" value="CheY-like_superfamily"/>
</dbReference>
<protein>
    <submittedName>
        <fullName evidence="4">Response regulator</fullName>
    </submittedName>
</protein>
<dbReference type="AlphaFoldDB" id="A0AAF0I633"/>
<dbReference type="Gene3D" id="3.40.50.2300">
    <property type="match status" value="1"/>
</dbReference>
<dbReference type="SUPFAM" id="SSF52172">
    <property type="entry name" value="CheY-like"/>
    <property type="match status" value="1"/>
</dbReference>
<dbReference type="KEGG" id="slom:PXH66_03260"/>
<accession>A0AAF0I633</accession>
<keyword evidence="1 2" id="KW-0597">Phosphoprotein</keyword>
<dbReference type="InterPro" id="IPR001789">
    <property type="entry name" value="Sig_transdc_resp-reg_receiver"/>
</dbReference>
<sequence length="118" mass="12483">MDDEPDVCRIGRLVLTHLGYDIVIVHDGEAAIREFQNARSAGQPFAAALLDLTIRGGMGGIEALQHLQSIDPSFKAVASSGFSDGGNKRNYADHGFTAIVPKPYEIATMAAALSQVVG</sequence>
<dbReference type="PANTHER" id="PTHR44591">
    <property type="entry name" value="STRESS RESPONSE REGULATOR PROTEIN 1"/>
    <property type="match status" value="1"/>
</dbReference>
<dbReference type="RefSeq" id="WP_330932216.1">
    <property type="nucleotide sequence ID" value="NZ_CP119075.1"/>
</dbReference>
<proteinExistence type="predicted"/>
<dbReference type="PANTHER" id="PTHR44591:SF3">
    <property type="entry name" value="RESPONSE REGULATORY DOMAIN-CONTAINING PROTEIN"/>
    <property type="match status" value="1"/>
</dbReference>
<gene>
    <name evidence="4" type="ORF">PXH66_03260</name>
</gene>
<dbReference type="GO" id="GO:0000160">
    <property type="term" value="P:phosphorelay signal transduction system"/>
    <property type="evidence" value="ECO:0007669"/>
    <property type="project" value="InterPro"/>
</dbReference>
<dbReference type="Pfam" id="PF00072">
    <property type="entry name" value="Response_reg"/>
    <property type="match status" value="1"/>
</dbReference>
<organism evidence="4 5">
    <name type="scientific">Synoicihabitans lomoniglobus</name>
    <dbReference type="NCBI Taxonomy" id="2909285"/>
    <lineage>
        <taxon>Bacteria</taxon>
        <taxon>Pseudomonadati</taxon>
        <taxon>Verrucomicrobiota</taxon>
        <taxon>Opitutia</taxon>
        <taxon>Opitutales</taxon>
        <taxon>Opitutaceae</taxon>
        <taxon>Synoicihabitans</taxon>
    </lineage>
</organism>
<evidence type="ECO:0000256" key="2">
    <source>
        <dbReference type="PROSITE-ProRule" id="PRU00169"/>
    </source>
</evidence>
<dbReference type="SMART" id="SM00448">
    <property type="entry name" value="REC"/>
    <property type="match status" value="1"/>
</dbReference>
<dbReference type="EMBL" id="CP119075">
    <property type="protein sequence ID" value="WED65866.1"/>
    <property type="molecule type" value="Genomic_DNA"/>
</dbReference>
<evidence type="ECO:0000259" key="3">
    <source>
        <dbReference type="PROSITE" id="PS50110"/>
    </source>
</evidence>
<reference evidence="4" key="1">
    <citation type="submission" date="2023-03" db="EMBL/GenBank/DDBJ databases">
        <title>Lomoglobus Profundus gen. nov., sp. nov., a novel member of the phylum Verrucomicrobia, isolated from deep-marine sediment of South China Sea.</title>
        <authorList>
            <person name="Ahmad T."/>
            <person name="Ishaq S.E."/>
            <person name="Wang F."/>
        </authorList>
    </citation>
    <scope>NUCLEOTIDE SEQUENCE</scope>
    <source>
        <strain evidence="4">LMO-M01</strain>
    </source>
</reference>
<evidence type="ECO:0000256" key="1">
    <source>
        <dbReference type="ARBA" id="ARBA00022553"/>
    </source>
</evidence>
<name>A0AAF0I633_9BACT</name>
<dbReference type="PROSITE" id="PS50110">
    <property type="entry name" value="RESPONSE_REGULATORY"/>
    <property type="match status" value="1"/>
</dbReference>
<dbReference type="CDD" id="cd00156">
    <property type="entry name" value="REC"/>
    <property type="match status" value="1"/>
</dbReference>
<feature type="modified residue" description="4-aspartylphosphate" evidence="2">
    <location>
        <position position="51"/>
    </location>
</feature>
<dbReference type="InterPro" id="IPR050595">
    <property type="entry name" value="Bact_response_regulator"/>
</dbReference>
<dbReference type="Proteomes" id="UP001218638">
    <property type="component" value="Chromosome"/>
</dbReference>
<evidence type="ECO:0000313" key="4">
    <source>
        <dbReference type="EMBL" id="WED65866.1"/>
    </source>
</evidence>
<evidence type="ECO:0000313" key="5">
    <source>
        <dbReference type="Proteomes" id="UP001218638"/>
    </source>
</evidence>
<feature type="domain" description="Response regulatory" evidence="3">
    <location>
        <begin position="1"/>
        <end position="117"/>
    </location>
</feature>
<keyword evidence="5" id="KW-1185">Reference proteome</keyword>